<dbReference type="RefSeq" id="WP_121126916.1">
    <property type="nucleotide sequence ID" value="NZ_RBWS01000025.1"/>
</dbReference>
<evidence type="ECO:0000313" key="1">
    <source>
        <dbReference type="EMBL" id="RKO68876.1"/>
    </source>
</evidence>
<accession>A0A420VR96</accession>
<comment type="caution">
    <text evidence="1">The sequence shown here is derived from an EMBL/GenBank/DDBJ whole genome shotgun (WGS) entry which is preliminary data.</text>
</comment>
<reference evidence="1 2" key="1">
    <citation type="submission" date="2018-10" db="EMBL/GenBank/DDBJ databases">
        <title>Sphingobacterium sp. M05W1-28.</title>
        <authorList>
            <person name="Cai H."/>
        </authorList>
    </citation>
    <scope>NUCLEOTIDE SEQUENCE [LARGE SCALE GENOMIC DNA]</scope>
    <source>
        <strain evidence="1 2">M05W1-28</strain>
    </source>
</reference>
<evidence type="ECO:0000313" key="2">
    <source>
        <dbReference type="Proteomes" id="UP000282423"/>
    </source>
</evidence>
<sequence>MKVDRLCLIVVMLFFELFNSRNAMAQQASLTIRMGDFISVCHIPDHVYFSSAGGGAISLDSLVVTVPGPFEMRVISEHIDIGKADGSRSAIPPAMHFIRINGLGLITFPLQYQLNTCVSITAL</sequence>
<dbReference type="Proteomes" id="UP000282423">
    <property type="component" value="Unassembled WGS sequence"/>
</dbReference>
<dbReference type="OrthoDB" id="710999at2"/>
<dbReference type="AlphaFoldDB" id="A0A420VR96"/>
<keyword evidence="2" id="KW-1185">Reference proteome</keyword>
<organism evidence="1 2">
    <name type="scientific">Sphingobacterium puteale</name>
    <dbReference type="NCBI Taxonomy" id="2420510"/>
    <lineage>
        <taxon>Bacteria</taxon>
        <taxon>Pseudomonadati</taxon>
        <taxon>Bacteroidota</taxon>
        <taxon>Sphingobacteriia</taxon>
        <taxon>Sphingobacteriales</taxon>
        <taxon>Sphingobacteriaceae</taxon>
        <taxon>Sphingobacterium</taxon>
    </lineage>
</organism>
<dbReference type="EMBL" id="RBWS01000025">
    <property type="protein sequence ID" value="RKO68876.1"/>
    <property type="molecule type" value="Genomic_DNA"/>
</dbReference>
<protein>
    <submittedName>
        <fullName evidence="1">Uncharacterized protein</fullName>
    </submittedName>
</protein>
<name>A0A420VR96_9SPHI</name>
<gene>
    <name evidence="1" type="ORF">D7322_25045</name>
</gene>
<proteinExistence type="predicted"/>